<keyword evidence="3" id="KW-1185">Reference proteome</keyword>
<organism evidence="2 3">
    <name type="scientific">Thalassotalea castellviae</name>
    <dbReference type="NCBI Taxonomy" id="3075612"/>
    <lineage>
        <taxon>Bacteria</taxon>
        <taxon>Pseudomonadati</taxon>
        <taxon>Pseudomonadota</taxon>
        <taxon>Gammaproteobacteria</taxon>
        <taxon>Alteromonadales</taxon>
        <taxon>Colwelliaceae</taxon>
        <taxon>Thalassotalea</taxon>
    </lineage>
</organism>
<evidence type="ECO:0000313" key="2">
    <source>
        <dbReference type="EMBL" id="MDT0603491.1"/>
    </source>
</evidence>
<name>A0ABU2ZZY6_9GAMM</name>
<dbReference type="RefSeq" id="WP_311579729.1">
    <property type="nucleotide sequence ID" value="NZ_JAVRIF010000003.1"/>
</dbReference>
<sequence>MDDFSFNGMFDSVSQLAQGYFGMRTAEAQADANGQSQASLANQTDSNTTSVNKVPLSASQYQQVGVAAGTSSPAGGLPFGLTKNQLMIGAALLAAVLIMKK</sequence>
<evidence type="ECO:0000313" key="3">
    <source>
        <dbReference type="Proteomes" id="UP001266357"/>
    </source>
</evidence>
<reference evidence="2 3" key="1">
    <citation type="submission" date="2023-09" db="EMBL/GenBank/DDBJ databases">
        <authorList>
            <person name="Rey-Velasco X."/>
        </authorList>
    </citation>
    <scope>NUCLEOTIDE SEQUENCE [LARGE SCALE GENOMIC DNA]</scope>
    <source>
        <strain evidence="2 3">W431</strain>
    </source>
</reference>
<accession>A0ABU2ZZY6</accession>
<evidence type="ECO:0000256" key="1">
    <source>
        <dbReference type="SAM" id="MobiDB-lite"/>
    </source>
</evidence>
<dbReference type="EMBL" id="JAVRIF010000003">
    <property type="protein sequence ID" value="MDT0603491.1"/>
    <property type="molecule type" value="Genomic_DNA"/>
</dbReference>
<gene>
    <name evidence="2" type="ORF">RM573_07765</name>
</gene>
<protein>
    <submittedName>
        <fullName evidence="2">Uncharacterized protein</fullName>
    </submittedName>
</protein>
<proteinExistence type="predicted"/>
<dbReference type="Proteomes" id="UP001266357">
    <property type="component" value="Unassembled WGS sequence"/>
</dbReference>
<feature type="region of interest" description="Disordered" evidence="1">
    <location>
        <begin position="32"/>
        <end position="53"/>
    </location>
</feature>
<comment type="caution">
    <text evidence="2">The sequence shown here is derived from an EMBL/GenBank/DDBJ whole genome shotgun (WGS) entry which is preliminary data.</text>
</comment>